<dbReference type="PANTHER" id="PTHR11453">
    <property type="entry name" value="ANION EXCHANGE PROTEIN"/>
    <property type="match status" value="1"/>
</dbReference>
<dbReference type="GO" id="GO:0005452">
    <property type="term" value="F:solute:inorganic anion antiporter activity"/>
    <property type="evidence" value="ECO:0007669"/>
    <property type="project" value="InterPro"/>
</dbReference>
<dbReference type="Pfam" id="PF00955">
    <property type="entry name" value="HCO3_cotransp"/>
    <property type="match status" value="1"/>
</dbReference>
<sequence>MFYIGPDRWYFGRGVKENFLTRLPHYLSDYADGIRGPKTIQKLLSTVVFLYFACLLPSIAFGVLNHDNTDGHMGVKQSIFAQAMGGLFFSVFGGQPIIVLLTTVPLSIYVKIIYQISREFELEFFALYACVGLWCQFFLVLYAGTELSNVMKWATRSTEEIFSIFIAIAFVVESLKALSNNYKMFYHDSSCQPLSQNSSSINFTAEKSSQTKECNREASILYLLLMFGTLWLGSFIYNFRKTPYLTRAKREILADYALPVAVIVMTFTGSYCFREVKIEKFDYKHRQPIGTLASISQLPLGAIFASMGLGFCLSVLFFLDQNITSAIINNQQNKLRKGSSTHLDLLMVAILNVFLSLFGLPWMHAALPHSPLHLRALADVEERVSQGHVHEVITYVRETRLATFLSHCLIGTSALLLLPMPLQLIPRSVLDGLFLYMAATSLNGNEMFERIMLLLTEQAAYPPTHYIRRVPQRKIHLFTVCQLLQLLVLCSFGLAPYPYIEMVFPVVCFSFFPIRHLLIPHLIDLKYLDALDGRQ</sequence>
<dbReference type="PRINTS" id="PR01231">
    <property type="entry name" value="HCO3TRNSPORT"/>
</dbReference>
<evidence type="ECO:0000256" key="4">
    <source>
        <dbReference type="ARBA" id="ARBA00023136"/>
    </source>
</evidence>
<evidence type="ECO:0000256" key="3">
    <source>
        <dbReference type="ARBA" id="ARBA00022989"/>
    </source>
</evidence>
<dbReference type="GO" id="GO:0006820">
    <property type="term" value="P:monoatomic anion transport"/>
    <property type="evidence" value="ECO:0007669"/>
    <property type="project" value="InterPro"/>
</dbReference>
<dbReference type="FunFam" id="1.10.287.570:FF:000002">
    <property type="entry name" value="Solute carrier family 4 member 11"/>
    <property type="match status" value="1"/>
</dbReference>
<dbReference type="STRING" id="70415.A0A5S6Q9G3"/>
<keyword evidence="7" id="KW-1185">Reference proteome</keyword>
<dbReference type="WBParaSite" id="TMUE_1000003725.1">
    <property type="protein sequence ID" value="TMUE_1000003725.1"/>
    <property type="gene ID" value="WBGene00290771"/>
</dbReference>
<keyword evidence="4 5" id="KW-0472">Membrane</keyword>
<feature type="domain" description="Bicarbonate transporter-like transmembrane" evidence="6">
    <location>
        <begin position="11"/>
        <end position="533"/>
    </location>
</feature>
<evidence type="ECO:0000256" key="1">
    <source>
        <dbReference type="ARBA" id="ARBA00004141"/>
    </source>
</evidence>
<evidence type="ECO:0000256" key="5">
    <source>
        <dbReference type="SAM" id="Phobius"/>
    </source>
</evidence>
<organism evidence="7 8">
    <name type="scientific">Trichuris muris</name>
    <name type="common">Mouse whipworm</name>
    <dbReference type="NCBI Taxonomy" id="70415"/>
    <lineage>
        <taxon>Eukaryota</taxon>
        <taxon>Metazoa</taxon>
        <taxon>Ecdysozoa</taxon>
        <taxon>Nematoda</taxon>
        <taxon>Enoplea</taxon>
        <taxon>Dorylaimia</taxon>
        <taxon>Trichinellida</taxon>
        <taxon>Trichuridae</taxon>
        <taxon>Trichuris</taxon>
    </lineage>
</organism>
<feature type="transmembrane region" description="Helical" evidence="5">
    <location>
        <begin position="84"/>
        <end position="110"/>
    </location>
</feature>
<dbReference type="PANTHER" id="PTHR11453:SF127">
    <property type="entry name" value="SOLUTE CARRIER FAMILY 4 MEMBER 11"/>
    <property type="match status" value="1"/>
</dbReference>
<feature type="transmembrane region" description="Helical" evidence="5">
    <location>
        <begin position="252"/>
        <end position="273"/>
    </location>
</feature>
<dbReference type="InterPro" id="IPR003020">
    <property type="entry name" value="HCO3_transpt_euk"/>
</dbReference>
<keyword evidence="3 5" id="KW-1133">Transmembrane helix</keyword>
<evidence type="ECO:0000313" key="8">
    <source>
        <dbReference type="WBParaSite" id="TMUE_1000003725.1"/>
    </source>
</evidence>
<keyword evidence="2 5" id="KW-0812">Transmembrane</keyword>
<dbReference type="Gene3D" id="1.10.287.570">
    <property type="entry name" value="Helical hairpin bin"/>
    <property type="match status" value="1"/>
</dbReference>
<dbReference type="AlphaFoldDB" id="A0A5S6Q9G3"/>
<dbReference type="InterPro" id="IPR011531">
    <property type="entry name" value="HCO3_transpt-like_TM_dom"/>
</dbReference>
<comment type="subcellular location">
    <subcellularLocation>
        <location evidence="1">Membrane</location>
        <topology evidence="1">Multi-pass membrane protein</topology>
    </subcellularLocation>
</comment>
<feature type="transmembrane region" description="Helical" evidence="5">
    <location>
        <begin position="122"/>
        <end position="141"/>
    </location>
</feature>
<proteinExistence type="predicted"/>
<evidence type="ECO:0000313" key="7">
    <source>
        <dbReference type="Proteomes" id="UP000046395"/>
    </source>
</evidence>
<dbReference type="GO" id="GO:0050801">
    <property type="term" value="P:monoatomic ion homeostasis"/>
    <property type="evidence" value="ECO:0007669"/>
    <property type="project" value="TreeGrafter"/>
</dbReference>
<dbReference type="Proteomes" id="UP000046395">
    <property type="component" value="Unassembled WGS sequence"/>
</dbReference>
<name>A0A5S6Q9G3_TRIMR</name>
<feature type="transmembrane region" description="Helical" evidence="5">
    <location>
        <begin position="294"/>
        <end position="319"/>
    </location>
</feature>
<feature type="transmembrane region" description="Helical" evidence="5">
    <location>
        <begin position="161"/>
        <end position="178"/>
    </location>
</feature>
<feature type="transmembrane region" description="Helical" evidence="5">
    <location>
        <begin position="43"/>
        <end position="64"/>
    </location>
</feature>
<evidence type="ECO:0000256" key="2">
    <source>
        <dbReference type="ARBA" id="ARBA00022692"/>
    </source>
</evidence>
<accession>A0A5S6Q9G3</accession>
<feature type="transmembrane region" description="Helical" evidence="5">
    <location>
        <begin position="475"/>
        <end position="494"/>
    </location>
</feature>
<evidence type="ECO:0000259" key="6">
    <source>
        <dbReference type="Pfam" id="PF00955"/>
    </source>
</evidence>
<feature type="transmembrane region" description="Helical" evidence="5">
    <location>
        <begin position="220"/>
        <end position="240"/>
    </location>
</feature>
<feature type="transmembrane region" description="Helical" evidence="5">
    <location>
        <begin position="345"/>
        <end position="367"/>
    </location>
</feature>
<feature type="transmembrane region" description="Helical" evidence="5">
    <location>
        <begin position="500"/>
        <end position="518"/>
    </location>
</feature>
<protein>
    <submittedName>
        <fullName evidence="8">HCO3_cotransp domain-containing protein</fullName>
    </submittedName>
</protein>
<reference evidence="8" key="1">
    <citation type="submission" date="2019-12" db="UniProtKB">
        <authorList>
            <consortium name="WormBaseParasite"/>
        </authorList>
    </citation>
    <scope>IDENTIFICATION</scope>
</reference>
<dbReference type="GO" id="GO:0016323">
    <property type="term" value="C:basolateral plasma membrane"/>
    <property type="evidence" value="ECO:0007669"/>
    <property type="project" value="TreeGrafter"/>
</dbReference>